<evidence type="ECO:0000313" key="3">
    <source>
        <dbReference type="Proteomes" id="UP001175227"/>
    </source>
</evidence>
<comment type="caution">
    <text evidence="2">The sequence shown here is derived from an EMBL/GenBank/DDBJ whole genome shotgun (WGS) entry which is preliminary data.</text>
</comment>
<dbReference type="EMBL" id="JAUEPR010000009">
    <property type="protein sequence ID" value="KAK0480756.1"/>
    <property type="molecule type" value="Genomic_DNA"/>
</dbReference>
<feature type="compositionally biased region" description="Polar residues" evidence="1">
    <location>
        <begin position="81"/>
        <end position="100"/>
    </location>
</feature>
<evidence type="ECO:0000313" key="2">
    <source>
        <dbReference type="EMBL" id="KAK0480756.1"/>
    </source>
</evidence>
<dbReference type="Proteomes" id="UP001175227">
    <property type="component" value="Unassembled WGS sequence"/>
</dbReference>
<accession>A0AA39PBH4</accession>
<dbReference type="AlphaFoldDB" id="A0AA39PBH4"/>
<feature type="compositionally biased region" description="Basic and acidic residues" evidence="1">
    <location>
        <begin position="39"/>
        <end position="50"/>
    </location>
</feature>
<feature type="region of interest" description="Disordered" evidence="1">
    <location>
        <begin position="25"/>
        <end position="50"/>
    </location>
</feature>
<feature type="region of interest" description="Disordered" evidence="1">
    <location>
        <begin position="1"/>
        <end position="20"/>
    </location>
</feature>
<reference evidence="2" key="1">
    <citation type="submission" date="2023-06" db="EMBL/GenBank/DDBJ databases">
        <authorList>
            <consortium name="Lawrence Berkeley National Laboratory"/>
            <person name="Ahrendt S."/>
            <person name="Sahu N."/>
            <person name="Indic B."/>
            <person name="Wong-Bajracharya J."/>
            <person name="Merenyi Z."/>
            <person name="Ke H.-M."/>
            <person name="Monk M."/>
            <person name="Kocsube S."/>
            <person name="Drula E."/>
            <person name="Lipzen A."/>
            <person name="Balint B."/>
            <person name="Henrissat B."/>
            <person name="Andreopoulos B."/>
            <person name="Martin F.M."/>
            <person name="Harder C.B."/>
            <person name="Rigling D."/>
            <person name="Ford K.L."/>
            <person name="Foster G.D."/>
            <person name="Pangilinan J."/>
            <person name="Papanicolaou A."/>
            <person name="Barry K."/>
            <person name="LaButti K."/>
            <person name="Viragh M."/>
            <person name="Koriabine M."/>
            <person name="Yan M."/>
            <person name="Riley R."/>
            <person name="Champramary S."/>
            <person name="Plett K.L."/>
            <person name="Tsai I.J."/>
            <person name="Slot J."/>
            <person name="Sipos G."/>
            <person name="Plett J."/>
            <person name="Nagy L.G."/>
            <person name="Grigoriev I.V."/>
        </authorList>
    </citation>
    <scope>NUCLEOTIDE SEQUENCE</scope>
    <source>
        <strain evidence="2">ICMP 16352</strain>
    </source>
</reference>
<gene>
    <name evidence="2" type="ORF">IW261DRAFT_1140959</name>
</gene>
<keyword evidence="3" id="KW-1185">Reference proteome</keyword>
<name>A0AA39PBH4_9AGAR</name>
<evidence type="ECO:0000256" key="1">
    <source>
        <dbReference type="SAM" id="MobiDB-lite"/>
    </source>
</evidence>
<protein>
    <submittedName>
        <fullName evidence="2">Mismatched base pair and cruciform DNA recognition protein</fullName>
    </submittedName>
</protein>
<organism evidence="2 3">
    <name type="scientific">Armillaria novae-zelandiae</name>
    <dbReference type="NCBI Taxonomy" id="153914"/>
    <lineage>
        <taxon>Eukaryota</taxon>
        <taxon>Fungi</taxon>
        <taxon>Dikarya</taxon>
        <taxon>Basidiomycota</taxon>
        <taxon>Agaricomycotina</taxon>
        <taxon>Agaricomycetes</taxon>
        <taxon>Agaricomycetidae</taxon>
        <taxon>Agaricales</taxon>
        <taxon>Marasmiineae</taxon>
        <taxon>Physalacriaceae</taxon>
        <taxon>Armillaria</taxon>
    </lineage>
</organism>
<sequence length="100" mass="10961">MSSDSSPNKSPGRYHTMKGNIIETVGKLTGSKGLQQSGAEERRGKDTEYDVARAQGYAEGSRDRAADYEDIIASLTRDKSQQGNARQNKGQIQQELNQQA</sequence>
<proteinExistence type="predicted"/>
<feature type="region of interest" description="Disordered" evidence="1">
    <location>
        <begin position="76"/>
        <end position="100"/>
    </location>
</feature>